<gene>
    <name evidence="4" type="ORF">ANANG_G00160890</name>
</gene>
<protein>
    <recommendedName>
        <fullName evidence="3">Rho-GAP domain-containing protein</fullName>
    </recommendedName>
</protein>
<feature type="region of interest" description="Disordered" evidence="2">
    <location>
        <begin position="1029"/>
        <end position="1057"/>
    </location>
</feature>
<dbReference type="EMBL" id="JAFIRN010000008">
    <property type="protein sequence ID" value="KAG5844293.1"/>
    <property type="molecule type" value="Genomic_DNA"/>
</dbReference>
<dbReference type="InterPro" id="IPR051576">
    <property type="entry name" value="PX-Rho_GAP"/>
</dbReference>
<sequence length="1158" mass="130171">QVLKTCAEFIEKHGIVDGIYRLSGITSNIQRLRQEFCSELSPELTREIYLQDIHCVGSLCKLYFRELPNPLLTFELYKKFMDAVSVQEEHVQLEHIQNVINELPPPHYRTLEYLVKHLVYMATFSSQTNMHARNLALVWAPNLLRSKETELHACNGDTAFLEVRVQQIVVEFILNHVEQIFNCGVFSSLQTEGLSLVCEAKCATLPTSSQCTSMKLMSLEEAQARSIDQRHPAHRDHQLENSAPDTSNAALYHTIIDLPDSRMFSGKSKKWKSIFNLGRSVTDSKGKQSRSASVFVKAQTISERDPFRTRKSMDSLCSFSVEDTDHEVKQPSGGNDLFMPVFKSCTLGSSGTTYKLNEKDHEFGVTGGSPCTSRAARKSGGPPLHKALPEQMKVFKGDDSNCQPTSPVNGRMLYTSSTNNSSKLAFPGSLFPPESSPRHYHKALNISEPFAVSVPLRVSAVINSNSTPCRAQDKDEAALLFQKPNRKASVTRQDNNGRNRSVCSNASSLNYITLGQYDLQATAKSTRSGTSLEPTEGHDTEQKECIGTVLLNSEEELNELSGPLPTPYLHFVQPASTTTSGDPETRQSTLTPIQLRTPHAMQSSMPLTQLQNQLKQHQDLEELTQGKKCIEEENGPWPILHLVPKIIEPDITKDKTESTYKAGELTKTTGNHGKQKCTGAIFSGEKNDLRNIVVTKPMEERQKSLDLPDKVDENTWQRNSEDSEQVEPWEDCSTTKQWVTSPLHSLKTFDFLLKSEELTLCLMGDINKGKDIVDSFNTSMRTVPSVRKIVHKCPNLKGQSVENLQNPENRAEAKSVGRLTKTLEQKSNHSFLKPKKQKSQDTLDFEKIKETTPLKHKRPYSLNLDQGMSHIEKLGQHAFPDIFLNKRASIAIVETKYNRSSFELEMFLTDRQTAMRRNSAPISVSSIRTSFIVKTCQAKSVPVIAPKMQYCQIPQALQLKKPESSQENEQENLFAGSRMGVLHSRPALTSNEMEFDKPLSKIHRHVKTCNSFEMCKATFPADKPVLRWKPDSKEEASNNSARFEKSTTLQRQSLRTRPNRPQSLILFSALFPFTDHPPLGDSDKLPLSSIKNNSETTASQCSFNKEADGNVKNPDVVTLHSKLTMPKSGQRLETSMSCFYQPHRRSMISDSKSNRQID</sequence>
<comment type="caution">
    <text evidence="4">The sequence shown here is derived from an EMBL/GenBank/DDBJ whole genome shotgun (WGS) entry which is preliminary data.</text>
</comment>
<keyword evidence="1" id="KW-0343">GTPase activation</keyword>
<evidence type="ECO:0000259" key="3">
    <source>
        <dbReference type="PROSITE" id="PS50238"/>
    </source>
</evidence>
<dbReference type="InterPro" id="IPR000198">
    <property type="entry name" value="RhoGAP_dom"/>
</dbReference>
<dbReference type="SMART" id="SM00324">
    <property type="entry name" value="RhoGAP"/>
    <property type="match status" value="1"/>
</dbReference>
<dbReference type="GO" id="GO:0005096">
    <property type="term" value="F:GTPase activator activity"/>
    <property type="evidence" value="ECO:0007669"/>
    <property type="project" value="UniProtKB-KW"/>
</dbReference>
<dbReference type="InterPro" id="IPR008936">
    <property type="entry name" value="Rho_GTPase_activation_prot"/>
</dbReference>
<evidence type="ECO:0000256" key="2">
    <source>
        <dbReference type="SAM" id="MobiDB-lite"/>
    </source>
</evidence>
<proteinExistence type="predicted"/>
<feature type="non-terminal residue" evidence="4">
    <location>
        <position position="1"/>
    </location>
</feature>
<dbReference type="AlphaFoldDB" id="A0A9D3MB99"/>
<dbReference type="Pfam" id="PF00620">
    <property type="entry name" value="RhoGAP"/>
    <property type="match status" value="1"/>
</dbReference>
<feature type="compositionally biased region" description="Polar residues" evidence="2">
    <location>
        <begin position="1037"/>
        <end position="1057"/>
    </location>
</feature>
<dbReference type="FunFam" id="1.10.555.10:FF:000002">
    <property type="entry name" value="rho GTPase-activating protein 32 isoform X1"/>
    <property type="match status" value="1"/>
</dbReference>
<dbReference type="GO" id="GO:0007264">
    <property type="term" value="P:small GTPase-mediated signal transduction"/>
    <property type="evidence" value="ECO:0007669"/>
    <property type="project" value="TreeGrafter"/>
</dbReference>
<name>A0A9D3MB99_ANGAN</name>
<dbReference type="SUPFAM" id="SSF48350">
    <property type="entry name" value="GTPase activation domain, GAP"/>
    <property type="match status" value="1"/>
</dbReference>
<feature type="domain" description="Rho-GAP" evidence="3">
    <location>
        <begin position="1"/>
        <end position="181"/>
    </location>
</feature>
<evidence type="ECO:0000313" key="5">
    <source>
        <dbReference type="Proteomes" id="UP001044222"/>
    </source>
</evidence>
<evidence type="ECO:0000256" key="1">
    <source>
        <dbReference type="ARBA" id="ARBA00022468"/>
    </source>
</evidence>
<dbReference type="PANTHER" id="PTHR15729">
    <property type="entry name" value="CDC42 GTPASE-ACTIVATING PROTEIN"/>
    <property type="match status" value="1"/>
</dbReference>
<dbReference type="PROSITE" id="PS50238">
    <property type="entry name" value="RHOGAP"/>
    <property type="match status" value="1"/>
</dbReference>
<reference evidence="4" key="1">
    <citation type="submission" date="2021-01" db="EMBL/GenBank/DDBJ databases">
        <title>A chromosome-scale assembly of European eel, Anguilla anguilla.</title>
        <authorList>
            <person name="Henkel C."/>
            <person name="Jong-Raadsen S.A."/>
            <person name="Dufour S."/>
            <person name="Weltzien F.-A."/>
            <person name="Palstra A.P."/>
            <person name="Pelster B."/>
            <person name="Spaink H.P."/>
            <person name="Van Den Thillart G.E."/>
            <person name="Jansen H."/>
            <person name="Zahm M."/>
            <person name="Klopp C."/>
            <person name="Cedric C."/>
            <person name="Louis A."/>
            <person name="Berthelot C."/>
            <person name="Parey E."/>
            <person name="Roest Crollius H."/>
            <person name="Montfort J."/>
            <person name="Robinson-Rechavi M."/>
            <person name="Bucao C."/>
            <person name="Bouchez O."/>
            <person name="Gislard M."/>
            <person name="Lluch J."/>
            <person name="Milhes M."/>
            <person name="Lampietro C."/>
            <person name="Lopez Roques C."/>
            <person name="Donnadieu C."/>
            <person name="Braasch I."/>
            <person name="Desvignes T."/>
            <person name="Postlethwait J."/>
            <person name="Bobe J."/>
            <person name="Guiguen Y."/>
            <person name="Dirks R."/>
        </authorList>
    </citation>
    <scope>NUCLEOTIDE SEQUENCE</scope>
    <source>
        <strain evidence="4">Tag_6206</strain>
        <tissue evidence="4">Liver</tissue>
    </source>
</reference>
<dbReference type="Proteomes" id="UP001044222">
    <property type="component" value="Chromosome 8"/>
</dbReference>
<organism evidence="4 5">
    <name type="scientific">Anguilla anguilla</name>
    <name type="common">European freshwater eel</name>
    <name type="synonym">Muraena anguilla</name>
    <dbReference type="NCBI Taxonomy" id="7936"/>
    <lineage>
        <taxon>Eukaryota</taxon>
        <taxon>Metazoa</taxon>
        <taxon>Chordata</taxon>
        <taxon>Craniata</taxon>
        <taxon>Vertebrata</taxon>
        <taxon>Euteleostomi</taxon>
        <taxon>Actinopterygii</taxon>
        <taxon>Neopterygii</taxon>
        <taxon>Teleostei</taxon>
        <taxon>Anguilliformes</taxon>
        <taxon>Anguillidae</taxon>
        <taxon>Anguilla</taxon>
    </lineage>
</organism>
<dbReference type="Gene3D" id="1.10.555.10">
    <property type="entry name" value="Rho GTPase activation protein"/>
    <property type="match status" value="1"/>
</dbReference>
<dbReference type="PANTHER" id="PTHR15729:SF3">
    <property type="entry name" value="RHO GTPASE-ACTIVATING PROTEIN 31"/>
    <property type="match status" value="1"/>
</dbReference>
<keyword evidence="5" id="KW-1185">Reference proteome</keyword>
<accession>A0A9D3MB99</accession>
<dbReference type="GO" id="GO:0030027">
    <property type="term" value="C:lamellipodium"/>
    <property type="evidence" value="ECO:0007669"/>
    <property type="project" value="TreeGrafter"/>
</dbReference>
<evidence type="ECO:0000313" key="4">
    <source>
        <dbReference type="EMBL" id="KAG5844293.1"/>
    </source>
</evidence>